<evidence type="ECO:0000313" key="1">
    <source>
        <dbReference type="EMBL" id="KAF7273152.1"/>
    </source>
</evidence>
<sequence>MIVMYLPWRRHFASRSSGLIERSAVSIQIRQKKRNKKEEEKNGFIFEPDSRSALTSSIRPALFVSRFIFS</sequence>
<accession>A0A834I239</accession>
<evidence type="ECO:0000313" key="2">
    <source>
        <dbReference type="Proteomes" id="UP000625711"/>
    </source>
</evidence>
<reference evidence="1" key="1">
    <citation type="submission" date="2020-08" db="EMBL/GenBank/DDBJ databases">
        <title>Genome sequencing and assembly of the red palm weevil Rhynchophorus ferrugineus.</title>
        <authorList>
            <person name="Dias G.B."/>
            <person name="Bergman C.M."/>
            <person name="Manee M."/>
        </authorList>
    </citation>
    <scope>NUCLEOTIDE SEQUENCE</scope>
    <source>
        <strain evidence="1">AA-2017</strain>
        <tissue evidence="1">Whole larva</tissue>
    </source>
</reference>
<dbReference type="Proteomes" id="UP000625711">
    <property type="component" value="Unassembled WGS sequence"/>
</dbReference>
<protein>
    <submittedName>
        <fullName evidence="1">Uncharacterized protein</fullName>
    </submittedName>
</protein>
<dbReference type="EMBL" id="JAACXV010013544">
    <property type="protein sequence ID" value="KAF7273152.1"/>
    <property type="molecule type" value="Genomic_DNA"/>
</dbReference>
<proteinExistence type="predicted"/>
<keyword evidence="2" id="KW-1185">Reference proteome</keyword>
<name>A0A834I239_RHYFE</name>
<gene>
    <name evidence="1" type="ORF">GWI33_014115</name>
</gene>
<dbReference type="AlphaFoldDB" id="A0A834I239"/>
<comment type="caution">
    <text evidence="1">The sequence shown here is derived from an EMBL/GenBank/DDBJ whole genome shotgun (WGS) entry which is preliminary data.</text>
</comment>
<organism evidence="1 2">
    <name type="scientific">Rhynchophorus ferrugineus</name>
    <name type="common">Red palm weevil</name>
    <name type="synonym">Curculio ferrugineus</name>
    <dbReference type="NCBI Taxonomy" id="354439"/>
    <lineage>
        <taxon>Eukaryota</taxon>
        <taxon>Metazoa</taxon>
        <taxon>Ecdysozoa</taxon>
        <taxon>Arthropoda</taxon>
        <taxon>Hexapoda</taxon>
        <taxon>Insecta</taxon>
        <taxon>Pterygota</taxon>
        <taxon>Neoptera</taxon>
        <taxon>Endopterygota</taxon>
        <taxon>Coleoptera</taxon>
        <taxon>Polyphaga</taxon>
        <taxon>Cucujiformia</taxon>
        <taxon>Curculionidae</taxon>
        <taxon>Dryophthorinae</taxon>
        <taxon>Rhynchophorus</taxon>
    </lineage>
</organism>